<evidence type="ECO:0000256" key="3">
    <source>
        <dbReference type="ARBA" id="ARBA00022516"/>
    </source>
</evidence>
<dbReference type="PROSITE" id="PS50035">
    <property type="entry name" value="PLD"/>
    <property type="match status" value="2"/>
</dbReference>
<dbReference type="Pfam" id="PF13396">
    <property type="entry name" value="PLDc_N"/>
    <property type="match status" value="1"/>
</dbReference>
<evidence type="ECO:0000256" key="6">
    <source>
        <dbReference type="ARBA" id="ARBA00022737"/>
    </source>
</evidence>
<dbReference type="PANTHER" id="PTHR21248:SF22">
    <property type="entry name" value="PHOSPHOLIPASE D"/>
    <property type="match status" value="1"/>
</dbReference>
<dbReference type="SUPFAM" id="SSF56024">
    <property type="entry name" value="Phospholipase D/nuclease"/>
    <property type="match status" value="2"/>
</dbReference>
<dbReference type="InterPro" id="IPR025202">
    <property type="entry name" value="PLD-like_dom"/>
</dbReference>
<keyword evidence="4" id="KW-0808">Transferase</keyword>
<reference evidence="15 16" key="1">
    <citation type="journal article" date="2021" name="ISME Commun">
        <title>Automated analysis of genomic sequences facilitates high-throughput and comprehensive description of bacteria.</title>
        <authorList>
            <person name="Hitch T.C.A."/>
        </authorList>
    </citation>
    <scope>NUCLEOTIDE SEQUENCE [LARGE SCALE GENOMIC DNA]</scope>
    <source>
        <strain evidence="15 16">Sanger_29</strain>
    </source>
</reference>
<evidence type="ECO:0000256" key="12">
    <source>
        <dbReference type="NCBIfam" id="TIGR04265"/>
    </source>
</evidence>
<dbReference type="Proteomes" id="UP001652338">
    <property type="component" value="Unassembled WGS sequence"/>
</dbReference>
<feature type="transmembrane region" description="Helical" evidence="13">
    <location>
        <begin position="46"/>
        <end position="66"/>
    </location>
</feature>
<evidence type="ECO:0000256" key="5">
    <source>
        <dbReference type="ARBA" id="ARBA00022692"/>
    </source>
</evidence>
<evidence type="ECO:0000256" key="9">
    <source>
        <dbReference type="ARBA" id="ARBA00023136"/>
    </source>
</evidence>
<dbReference type="Pfam" id="PF13091">
    <property type="entry name" value="PLDc_2"/>
    <property type="match status" value="2"/>
</dbReference>
<evidence type="ECO:0000256" key="2">
    <source>
        <dbReference type="ARBA" id="ARBA00022475"/>
    </source>
</evidence>
<dbReference type="SMART" id="SM00155">
    <property type="entry name" value="PLDc"/>
    <property type="match status" value="2"/>
</dbReference>
<dbReference type="InterPro" id="IPR022924">
    <property type="entry name" value="Cardiolipin_synthase"/>
</dbReference>
<evidence type="ECO:0000256" key="7">
    <source>
        <dbReference type="ARBA" id="ARBA00022989"/>
    </source>
</evidence>
<comment type="caution">
    <text evidence="15">The sequence shown here is derived from an EMBL/GenBank/DDBJ whole genome shotgun (WGS) entry which is preliminary data.</text>
</comment>
<keyword evidence="3" id="KW-0444">Lipid biosynthesis</keyword>
<organism evidence="15 16">
    <name type="scientific">Muricoprocola aceti</name>
    <dbReference type="NCBI Taxonomy" id="2981772"/>
    <lineage>
        <taxon>Bacteria</taxon>
        <taxon>Bacillati</taxon>
        <taxon>Bacillota</taxon>
        <taxon>Clostridia</taxon>
        <taxon>Lachnospirales</taxon>
        <taxon>Lachnospiraceae</taxon>
        <taxon>Muricoprocola</taxon>
    </lineage>
</organism>
<evidence type="ECO:0000313" key="15">
    <source>
        <dbReference type="EMBL" id="MCU6725641.1"/>
    </source>
</evidence>
<dbReference type="EC" id="2.7.8.-" evidence="12"/>
<dbReference type="Gene3D" id="3.30.870.10">
    <property type="entry name" value="Endonuclease Chain A"/>
    <property type="match status" value="2"/>
</dbReference>
<dbReference type="RefSeq" id="WP_256299435.1">
    <property type="nucleotide sequence ID" value="NZ_JAOQKE010000012.1"/>
</dbReference>
<evidence type="ECO:0000256" key="10">
    <source>
        <dbReference type="ARBA" id="ARBA00023209"/>
    </source>
</evidence>
<name>A0ABT2SME4_9FIRM</name>
<dbReference type="InterPro" id="IPR001736">
    <property type="entry name" value="PLipase_D/transphosphatidylase"/>
</dbReference>
<keyword evidence="16" id="KW-1185">Reference proteome</keyword>
<keyword evidence="9 13" id="KW-0472">Membrane</keyword>
<keyword evidence="6" id="KW-0677">Repeat</keyword>
<accession>A0ABT2SME4</accession>
<keyword evidence="2" id="KW-1003">Cell membrane</keyword>
<dbReference type="CDD" id="cd09154">
    <property type="entry name" value="PLDc_SMU_988_like_1"/>
    <property type="match status" value="1"/>
</dbReference>
<dbReference type="PANTHER" id="PTHR21248">
    <property type="entry name" value="CARDIOLIPIN SYNTHASE"/>
    <property type="match status" value="1"/>
</dbReference>
<keyword evidence="8" id="KW-0443">Lipid metabolism</keyword>
<protein>
    <recommendedName>
        <fullName evidence="12">Cardiolipin synthase</fullName>
        <ecNumber evidence="12">2.7.8.-</ecNumber>
    </recommendedName>
</protein>
<proteinExistence type="predicted"/>
<evidence type="ECO:0000256" key="11">
    <source>
        <dbReference type="ARBA" id="ARBA00023264"/>
    </source>
</evidence>
<evidence type="ECO:0000313" key="16">
    <source>
        <dbReference type="Proteomes" id="UP001652338"/>
    </source>
</evidence>
<feature type="domain" description="PLD phosphodiesterase" evidence="14">
    <location>
        <begin position="254"/>
        <end position="281"/>
    </location>
</feature>
<evidence type="ECO:0000256" key="1">
    <source>
        <dbReference type="ARBA" id="ARBA00004651"/>
    </source>
</evidence>
<evidence type="ECO:0000256" key="4">
    <source>
        <dbReference type="ARBA" id="ARBA00022679"/>
    </source>
</evidence>
<evidence type="ECO:0000259" key="14">
    <source>
        <dbReference type="PROSITE" id="PS50035"/>
    </source>
</evidence>
<keyword evidence="7 13" id="KW-1133">Transmembrane helix</keyword>
<dbReference type="NCBIfam" id="TIGR04265">
    <property type="entry name" value="bac_cardiolipin"/>
    <property type="match status" value="1"/>
</dbReference>
<feature type="transmembrane region" description="Helical" evidence="13">
    <location>
        <begin position="78"/>
        <end position="96"/>
    </location>
</feature>
<keyword evidence="10" id="KW-0594">Phospholipid biosynthesis</keyword>
<dbReference type="CDD" id="cd09160">
    <property type="entry name" value="PLDc_SMU_988_like_2"/>
    <property type="match status" value="1"/>
</dbReference>
<dbReference type="InterPro" id="IPR027379">
    <property type="entry name" value="CLS_N"/>
</dbReference>
<evidence type="ECO:0000256" key="13">
    <source>
        <dbReference type="SAM" id="Phobius"/>
    </source>
</evidence>
<sequence length="535" mass="61700">MKQKEHLNRGKRGILSVIFGRTGILLILILLQIGLLLVGFRFLSNYVFAIYGGAMVLGFLLSVYLINQKGNPAFKIAWMVPILTVPVFGALFYLYFHLQMESRLLNQQVVKEVARTAELSEQKEEDRAALEKESPQVANMVSYLRKVSNSAVHTNTTASYYPSGESAFDVILRELSAAKHYIFIEFFIVDQGYMWETILEILRAKVKEGVEVRIMYDGMSDYFRLPIHYARHLNEEGIKCQVFSPIVPLLSTVQNNRDHRKIMVVDGHTAFTGGINLADEYINQKERFGYWKDACLMLKGDAVQDFTLMFLQMWNVVEYVKLSRAERENAQNHLLDEYRRYIQMPIPKCEEAGKGFVIPYDDNPLDDEQVGELVYLDILNTAKKYVHIMTPYLVLDHNMMVALTYAAKRGVDVKIIMPHIPDKEYAFILARTFYNELLEAGVEIYEFLPGFVHSKIFVSDDEKAVVGSINMDFRSMYLSFECAAFLYRNKEIHTIEEDFQNTLKECEKVTGEVYRSQPLWKKLAGSLLRLFAPLM</sequence>
<keyword evidence="11" id="KW-1208">Phospholipid metabolism</keyword>
<evidence type="ECO:0000256" key="8">
    <source>
        <dbReference type="ARBA" id="ARBA00023098"/>
    </source>
</evidence>
<dbReference type="EMBL" id="JAOQKE010000012">
    <property type="protein sequence ID" value="MCU6725641.1"/>
    <property type="molecule type" value="Genomic_DNA"/>
</dbReference>
<gene>
    <name evidence="15" type="primary">cls</name>
    <name evidence="15" type="ORF">OCV47_09800</name>
</gene>
<feature type="domain" description="PLD phosphodiesterase" evidence="14">
    <location>
        <begin position="448"/>
        <end position="475"/>
    </location>
</feature>
<keyword evidence="5 13" id="KW-0812">Transmembrane</keyword>
<comment type="subcellular location">
    <subcellularLocation>
        <location evidence="1">Cell membrane</location>
        <topology evidence="1">Multi-pass membrane protein</topology>
    </subcellularLocation>
</comment>
<feature type="transmembrane region" description="Helical" evidence="13">
    <location>
        <begin position="12"/>
        <end position="40"/>
    </location>
</feature>